<dbReference type="InterPro" id="IPR010071">
    <property type="entry name" value="AA_adenyl_dom"/>
</dbReference>
<dbReference type="Pfam" id="PF00550">
    <property type="entry name" value="PP-binding"/>
    <property type="match status" value="1"/>
</dbReference>
<dbReference type="FunFam" id="1.10.1200.10:FF:000005">
    <property type="entry name" value="Nonribosomal peptide synthetase 1"/>
    <property type="match status" value="1"/>
</dbReference>
<dbReference type="CDD" id="cd05930">
    <property type="entry name" value="A_NRPS"/>
    <property type="match status" value="1"/>
</dbReference>
<dbReference type="SUPFAM" id="SSF56801">
    <property type="entry name" value="Acetyl-CoA synthetase-like"/>
    <property type="match status" value="1"/>
</dbReference>
<organism evidence="6">
    <name type="scientific">Caldithrix abyssi</name>
    <dbReference type="NCBI Taxonomy" id="187145"/>
    <lineage>
        <taxon>Bacteria</taxon>
        <taxon>Pseudomonadati</taxon>
        <taxon>Calditrichota</taxon>
        <taxon>Calditrichia</taxon>
        <taxon>Calditrichales</taxon>
        <taxon>Calditrichaceae</taxon>
        <taxon>Caldithrix</taxon>
    </lineage>
</organism>
<dbReference type="Pfam" id="PF13193">
    <property type="entry name" value="AMP-binding_C"/>
    <property type="match status" value="1"/>
</dbReference>
<dbReference type="GO" id="GO:0009366">
    <property type="term" value="C:enterobactin synthetase complex"/>
    <property type="evidence" value="ECO:0007669"/>
    <property type="project" value="TreeGrafter"/>
</dbReference>
<dbReference type="InterPro" id="IPR036736">
    <property type="entry name" value="ACP-like_sf"/>
</dbReference>
<comment type="caution">
    <text evidence="6">The sequence shown here is derived from an EMBL/GenBank/DDBJ whole genome shotgun (WGS) entry which is preliminary data.</text>
</comment>
<feature type="domain" description="Carrier" evidence="5">
    <location>
        <begin position="1011"/>
        <end position="1086"/>
    </location>
</feature>
<dbReference type="FunFam" id="3.40.50.980:FF:000001">
    <property type="entry name" value="Non-ribosomal peptide synthetase"/>
    <property type="match status" value="1"/>
</dbReference>
<accession>A0A7V1PU87</accession>
<dbReference type="PANTHER" id="PTHR45527">
    <property type="entry name" value="NONRIBOSOMAL PEPTIDE SYNTHETASE"/>
    <property type="match status" value="1"/>
</dbReference>
<evidence type="ECO:0000256" key="4">
    <source>
        <dbReference type="ARBA" id="ARBA00022553"/>
    </source>
</evidence>
<dbReference type="NCBIfam" id="TIGR01733">
    <property type="entry name" value="AA-adenyl-dom"/>
    <property type="match status" value="1"/>
</dbReference>
<dbReference type="FunFam" id="3.30.300.30:FF:000010">
    <property type="entry name" value="Enterobactin synthetase component F"/>
    <property type="match status" value="1"/>
</dbReference>
<dbReference type="InterPro" id="IPR020845">
    <property type="entry name" value="AMP-binding_CS"/>
</dbReference>
<dbReference type="GO" id="GO:0005829">
    <property type="term" value="C:cytosol"/>
    <property type="evidence" value="ECO:0007669"/>
    <property type="project" value="TreeGrafter"/>
</dbReference>
<reference evidence="6" key="1">
    <citation type="journal article" date="2020" name="mSystems">
        <title>Genome- and Community-Level Interaction Insights into Carbon Utilization and Element Cycling Functions of Hydrothermarchaeota in Hydrothermal Sediment.</title>
        <authorList>
            <person name="Zhou Z."/>
            <person name="Liu Y."/>
            <person name="Xu W."/>
            <person name="Pan J."/>
            <person name="Luo Z.H."/>
            <person name="Li M."/>
        </authorList>
    </citation>
    <scope>NUCLEOTIDE SEQUENCE [LARGE SCALE GENOMIC DNA]</scope>
    <source>
        <strain evidence="6">HyVt-456</strain>
    </source>
</reference>
<dbReference type="PROSITE" id="PS00455">
    <property type="entry name" value="AMP_BINDING"/>
    <property type="match status" value="1"/>
</dbReference>
<dbReference type="InterPro" id="IPR025110">
    <property type="entry name" value="AMP-bd_C"/>
</dbReference>
<evidence type="ECO:0000256" key="3">
    <source>
        <dbReference type="ARBA" id="ARBA00022450"/>
    </source>
</evidence>
<dbReference type="AlphaFoldDB" id="A0A7V1PU87"/>
<dbReference type="GO" id="GO:0031177">
    <property type="term" value="F:phosphopantetheine binding"/>
    <property type="evidence" value="ECO:0007669"/>
    <property type="project" value="InterPro"/>
</dbReference>
<comment type="similarity">
    <text evidence="2">Belongs to the ATP-dependent AMP-binding enzyme family.</text>
</comment>
<dbReference type="Gene3D" id="3.30.559.30">
    <property type="entry name" value="Nonribosomal peptide synthetase, condensation domain"/>
    <property type="match status" value="1"/>
</dbReference>
<evidence type="ECO:0000313" key="6">
    <source>
        <dbReference type="EMBL" id="HED10468.1"/>
    </source>
</evidence>
<dbReference type="PANTHER" id="PTHR45527:SF1">
    <property type="entry name" value="FATTY ACID SYNTHASE"/>
    <property type="match status" value="1"/>
</dbReference>
<dbReference type="PROSITE" id="PS50075">
    <property type="entry name" value="CARRIER"/>
    <property type="match status" value="1"/>
</dbReference>
<dbReference type="SMART" id="SM00823">
    <property type="entry name" value="PKS_PP"/>
    <property type="match status" value="1"/>
</dbReference>
<dbReference type="InterPro" id="IPR009081">
    <property type="entry name" value="PP-bd_ACP"/>
</dbReference>
<dbReference type="InterPro" id="IPR023213">
    <property type="entry name" value="CAT-like_dom_sf"/>
</dbReference>
<dbReference type="Gene3D" id="1.10.1200.10">
    <property type="entry name" value="ACP-like"/>
    <property type="match status" value="1"/>
</dbReference>
<comment type="cofactor">
    <cofactor evidence="1">
        <name>pantetheine 4'-phosphate</name>
        <dbReference type="ChEBI" id="CHEBI:47942"/>
    </cofactor>
</comment>
<evidence type="ECO:0000259" key="5">
    <source>
        <dbReference type="PROSITE" id="PS50075"/>
    </source>
</evidence>
<dbReference type="FunFam" id="3.30.559.10:FF:000012">
    <property type="entry name" value="Non-ribosomal peptide synthetase"/>
    <property type="match status" value="1"/>
</dbReference>
<dbReference type="GO" id="GO:0009239">
    <property type="term" value="P:enterobactin biosynthetic process"/>
    <property type="evidence" value="ECO:0007669"/>
    <property type="project" value="TreeGrafter"/>
</dbReference>
<dbReference type="InterPro" id="IPR020806">
    <property type="entry name" value="PKS_PP-bd"/>
</dbReference>
<dbReference type="EMBL" id="DRLD01000201">
    <property type="protein sequence ID" value="HED10468.1"/>
    <property type="molecule type" value="Genomic_DNA"/>
</dbReference>
<evidence type="ECO:0000256" key="1">
    <source>
        <dbReference type="ARBA" id="ARBA00001957"/>
    </source>
</evidence>
<proteinExistence type="inferred from homology"/>
<dbReference type="InterPro" id="IPR000873">
    <property type="entry name" value="AMP-dep_synth/lig_dom"/>
</dbReference>
<dbReference type="InterPro" id="IPR045851">
    <property type="entry name" value="AMP-bd_C_sf"/>
</dbReference>
<dbReference type="SUPFAM" id="SSF52777">
    <property type="entry name" value="CoA-dependent acyltransferases"/>
    <property type="match status" value="2"/>
</dbReference>
<dbReference type="InterPro" id="IPR001242">
    <property type="entry name" value="Condensation_dom"/>
</dbReference>
<dbReference type="CDD" id="cd19531">
    <property type="entry name" value="LCL_NRPS-like"/>
    <property type="match status" value="1"/>
</dbReference>
<dbReference type="Gene3D" id="3.30.559.10">
    <property type="entry name" value="Chloramphenicol acetyltransferase-like domain"/>
    <property type="match status" value="1"/>
</dbReference>
<dbReference type="Gene3D" id="3.40.50.980">
    <property type="match status" value="2"/>
</dbReference>
<sequence>MSIYDQIAKLPPEKRAVLEMMLQEQGVDLSQMPILPRSGDEESFPLSFAQQRLWFLDQLEPGSPLYNICSPVRITGELNVEALRRAFELIVNKHEVLRTTFFKEGAEARQKVHSDFKLDFEIIDHGATGDIHEAIKAEAGHSFNLRDKAPIRVRLFRQHDKEHVLVLTLHHIVSDNWSTGVLIKEFMELYPPLAAGKTVDFTPLTIQYADFAAWQRKWLSGKTLQKQLDYWTEKLDGLPPVLDLPTDFPRPAYQSHNGDYITFQLDTENTAALKKLADAHDVTLFMALMAAFEILMLRYSGQDDFAVGTPIANRNRAETEPLIGFFINTLVIRADVRDNPSVATLLKRVKETMIGAYGHQDLPFETLVEKLDPERSMSHSPLFQTMLVFNNAPVGALKLPGVELELLEFENKTTKFDLIFNFTEQNERLDGKVEYNTDLFKGETVKRMIRHFERIVREMSREAAREIELLPLLSSAEQEQALHRSKKNSRRVRATELLIPSILAQCELRGEKTALRAGNTSMSYAGLRKRIYSLRKQLRDKHIQPGQVVAVLARRSPHTVAAMLAVMGHGAVYLPIDPSYPRERLQFMLEDSGAVTLMVEEELASLGKELFSGERLTVMDTNDQAAAAEPGDAPEEEAPAYLIYTSGSTGKPKGVLVSHRAMADHTVDMTQYFTLSADDVTLQFAAMNFDASLEQILSPLLAGATIVMRDEDIWPVERFAEKINEYGLTVVNPTTAYWNLWCAYLQKNEKEITCPTLRLVISGGDAMSPAALKQWWASPFRQVRLINAYGPTETVITATCYDVPADETVLERYHSIPIGTANANRELYVLDNHRNLLPPGLPGELCIAGDNLALGYLNRPEEESAAFVPHPFAEKGRMYRTGDKVRLHDDGNLEFMGRVDQQVKIRGFRIEPGEVENILAAHPDLDTALVAVKTDGHGEKQLVGYFRPHAGSRPEISTLRDFLQKQLPPYMVPAAFIELDTIPMLPGGKVNRRALPVPEDLRSQLSAEYVAPRTETEEELAAIVASVLRIEKVGVYDNFFELGGHSMLGTQVMSLIQEKFAVEVPLRVLFENPTVDGIAAAITEALTESLDEEELADLLGDVTDLSDDDLNALLNED</sequence>
<gene>
    <name evidence="6" type="ORF">ENJ10_07250</name>
</gene>
<dbReference type="GO" id="GO:0043041">
    <property type="term" value="P:amino acid activation for nonribosomal peptide biosynthetic process"/>
    <property type="evidence" value="ECO:0007669"/>
    <property type="project" value="TreeGrafter"/>
</dbReference>
<dbReference type="Proteomes" id="UP000886005">
    <property type="component" value="Unassembled WGS sequence"/>
</dbReference>
<keyword evidence="4" id="KW-0597">Phosphoprotein</keyword>
<name>A0A7V1PU87_CALAY</name>
<keyword evidence="3" id="KW-0596">Phosphopantetheine</keyword>
<dbReference type="Pfam" id="PF00501">
    <property type="entry name" value="AMP-binding"/>
    <property type="match status" value="1"/>
</dbReference>
<evidence type="ECO:0000256" key="2">
    <source>
        <dbReference type="ARBA" id="ARBA00006432"/>
    </source>
</evidence>
<dbReference type="GO" id="GO:0047527">
    <property type="term" value="F:2,3-dihydroxybenzoate-serine ligase activity"/>
    <property type="evidence" value="ECO:0007669"/>
    <property type="project" value="TreeGrafter"/>
</dbReference>
<protein>
    <submittedName>
        <fullName evidence="6">Amino acid adenylation domain-containing protein</fullName>
    </submittedName>
</protein>
<dbReference type="Gene3D" id="2.30.38.10">
    <property type="entry name" value="Luciferase, Domain 3"/>
    <property type="match status" value="1"/>
</dbReference>
<dbReference type="Pfam" id="PF00668">
    <property type="entry name" value="Condensation"/>
    <property type="match status" value="1"/>
</dbReference>
<dbReference type="Gene3D" id="3.30.300.30">
    <property type="match status" value="1"/>
</dbReference>
<dbReference type="SUPFAM" id="SSF47336">
    <property type="entry name" value="ACP-like"/>
    <property type="match status" value="1"/>
</dbReference>